<sequence>RRGRPPTPPPRSTSTPPGGGGGGGGGPPPPPPRTGRKGLQSSPGSLKPDQISKTLKRMALTAGHFFSWKKVTKNRLLLHPALRCAAGPLAPVLLREDRAVRPLLGLSAFRPSMDSTSLRKTSTRPPEVTGGVWAGVVFDSDMGGGYSGLFAGQARSYRYRAESKICANPVAAAVRRSDMPREEAGTANANRRAQPCQPPHKSARKQTKRERSDSPAVALAVDLDLALDLQRLQEAERRSCAGRWRPWMAGKR</sequence>
<name>A0ACC6K864_9PSED</name>
<feature type="non-terminal residue" evidence="1">
    <location>
        <position position="1"/>
    </location>
</feature>
<evidence type="ECO:0000313" key="2">
    <source>
        <dbReference type="Proteomes" id="UP001259587"/>
    </source>
</evidence>
<comment type="caution">
    <text evidence="1">The sequence shown here is derived from an EMBL/GenBank/DDBJ whole genome shotgun (WGS) entry which is preliminary data.</text>
</comment>
<organism evidence="1 2">
    <name type="scientific">Pseudomonas hunanensis</name>
    <dbReference type="NCBI Taxonomy" id="1247546"/>
    <lineage>
        <taxon>Bacteria</taxon>
        <taxon>Pseudomonadati</taxon>
        <taxon>Pseudomonadota</taxon>
        <taxon>Gammaproteobacteria</taxon>
        <taxon>Pseudomonadales</taxon>
        <taxon>Pseudomonadaceae</taxon>
        <taxon>Pseudomonas</taxon>
    </lineage>
</organism>
<gene>
    <name evidence="1" type="ORF">J2W83_004285</name>
</gene>
<keyword evidence="2" id="KW-1185">Reference proteome</keyword>
<dbReference type="EMBL" id="JAVDTH010000032">
    <property type="protein sequence ID" value="MDR6714649.1"/>
    <property type="molecule type" value="Genomic_DNA"/>
</dbReference>
<dbReference type="Proteomes" id="UP001259587">
    <property type="component" value="Unassembled WGS sequence"/>
</dbReference>
<accession>A0ACC6K864</accession>
<reference evidence="1" key="1">
    <citation type="submission" date="2023-07" db="EMBL/GenBank/DDBJ databases">
        <title>Sorghum-associated microbial communities from plants grown in Nebraska, USA.</title>
        <authorList>
            <person name="Schachtman D."/>
        </authorList>
    </citation>
    <scope>NUCLEOTIDE SEQUENCE</scope>
    <source>
        <strain evidence="1">BE56</strain>
    </source>
</reference>
<proteinExistence type="predicted"/>
<protein>
    <submittedName>
        <fullName evidence="1">Uncharacterized protein</fullName>
    </submittedName>
</protein>
<evidence type="ECO:0000313" key="1">
    <source>
        <dbReference type="EMBL" id="MDR6714649.1"/>
    </source>
</evidence>